<dbReference type="InterPro" id="IPR017907">
    <property type="entry name" value="Znf_RING_CS"/>
</dbReference>
<dbReference type="OMA" id="CYEIMAY"/>
<dbReference type="EMBL" id="KB469300">
    <property type="protein sequence ID" value="EPQ56567.1"/>
    <property type="molecule type" value="Genomic_DNA"/>
</dbReference>
<dbReference type="PANTHER" id="PTHR23041:SF78">
    <property type="entry name" value="E3 UBIQUITIN-PROTEIN LIGASE RNF4"/>
    <property type="match status" value="1"/>
</dbReference>
<keyword evidence="8" id="KW-1185">Reference proteome</keyword>
<protein>
    <recommendedName>
        <fullName evidence="6">RING-type domain-containing protein</fullName>
    </recommendedName>
</protein>
<keyword evidence="2 4" id="KW-0863">Zinc-finger</keyword>
<evidence type="ECO:0000256" key="3">
    <source>
        <dbReference type="ARBA" id="ARBA00022833"/>
    </source>
</evidence>
<dbReference type="InterPro" id="IPR001841">
    <property type="entry name" value="Znf_RING"/>
</dbReference>
<organism evidence="7 8">
    <name type="scientific">Gloeophyllum trabeum (strain ATCC 11539 / FP-39264 / Madison 617)</name>
    <name type="common">Brown rot fungus</name>
    <dbReference type="NCBI Taxonomy" id="670483"/>
    <lineage>
        <taxon>Eukaryota</taxon>
        <taxon>Fungi</taxon>
        <taxon>Dikarya</taxon>
        <taxon>Basidiomycota</taxon>
        <taxon>Agaricomycotina</taxon>
        <taxon>Agaricomycetes</taxon>
        <taxon>Gloeophyllales</taxon>
        <taxon>Gloeophyllaceae</taxon>
        <taxon>Gloeophyllum</taxon>
    </lineage>
</organism>
<gene>
    <name evidence="7" type="ORF">GLOTRDRAFT_138262</name>
</gene>
<dbReference type="OrthoDB" id="6105938at2759"/>
<dbReference type="Proteomes" id="UP000030669">
    <property type="component" value="Unassembled WGS sequence"/>
</dbReference>
<sequence>MDNLAARRITRSNTRPRRSMRLNPAQNATGQTHARRTKPRPRVFVELELRPALKRRRSEHKASSSTRTAAGEQAPNLEDVENHQFVASKDHGEVSSLNAARASKRESGLDKTESELKRKIDRLDDSLVAAAKREEAAAKLIEQHADQARQAALAQLEANFTCALCYEIMACPYSLNHPLCGHTFCADCIAKWFFSRLHRECGAWHEAVNCPVCRAKLAPPQPHPPRRDWAFPFSPNRIADAVLTDLIALLAREEKSGRKNKSSKAASLHVLSEWIAGGSLHTDWVNRDRRGRQMMGSVASRWVTLKPYELCEIKASLGV</sequence>
<evidence type="ECO:0000313" key="7">
    <source>
        <dbReference type="EMBL" id="EPQ56567.1"/>
    </source>
</evidence>
<dbReference type="KEGG" id="gtr:GLOTRDRAFT_138262"/>
<dbReference type="RefSeq" id="XP_007865278.1">
    <property type="nucleotide sequence ID" value="XM_007867087.1"/>
</dbReference>
<accession>S7QB71</accession>
<feature type="domain" description="RING-type" evidence="6">
    <location>
        <begin position="162"/>
        <end position="214"/>
    </location>
</feature>
<dbReference type="SUPFAM" id="SSF57850">
    <property type="entry name" value="RING/U-box"/>
    <property type="match status" value="1"/>
</dbReference>
<dbReference type="InterPro" id="IPR047134">
    <property type="entry name" value="RNF4"/>
</dbReference>
<feature type="compositionally biased region" description="Basic residues" evidence="5">
    <location>
        <begin position="8"/>
        <end position="20"/>
    </location>
</feature>
<evidence type="ECO:0000259" key="6">
    <source>
        <dbReference type="PROSITE" id="PS50089"/>
    </source>
</evidence>
<name>S7QB71_GLOTA</name>
<dbReference type="PROSITE" id="PS00518">
    <property type="entry name" value="ZF_RING_1"/>
    <property type="match status" value="1"/>
</dbReference>
<evidence type="ECO:0000256" key="2">
    <source>
        <dbReference type="ARBA" id="ARBA00022771"/>
    </source>
</evidence>
<dbReference type="GeneID" id="19303941"/>
<reference evidence="7 8" key="1">
    <citation type="journal article" date="2012" name="Science">
        <title>The Paleozoic origin of enzymatic lignin decomposition reconstructed from 31 fungal genomes.</title>
        <authorList>
            <person name="Floudas D."/>
            <person name="Binder M."/>
            <person name="Riley R."/>
            <person name="Barry K."/>
            <person name="Blanchette R.A."/>
            <person name="Henrissat B."/>
            <person name="Martinez A.T."/>
            <person name="Otillar R."/>
            <person name="Spatafora J.W."/>
            <person name="Yadav J.S."/>
            <person name="Aerts A."/>
            <person name="Benoit I."/>
            <person name="Boyd A."/>
            <person name="Carlson A."/>
            <person name="Copeland A."/>
            <person name="Coutinho P.M."/>
            <person name="de Vries R.P."/>
            <person name="Ferreira P."/>
            <person name="Findley K."/>
            <person name="Foster B."/>
            <person name="Gaskell J."/>
            <person name="Glotzer D."/>
            <person name="Gorecki P."/>
            <person name="Heitman J."/>
            <person name="Hesse C."/>
            <person name="Hori C."/>
            <person name="Igarashi K."/>
            <person name="Jurgens J.A."/>
            <person name="Kallen N."/>
            <person name="Kersten P."/>
            <person name="Kohler A."/>
            <person name="Kuees U."/>
            <person name="Kumar T.K.A."/>
            <person name="Kuo A."/>
            <person name="LaButti K."/>
            <person name="Larrondo L.F."/>
            <person name="Lindquist E."/>
            <person name="Ling A."/>
            <person name="Lombard V."/>
            <person name="Lucas S."/>
            <person name="Lundell T."/>
            <person name="Martin R."/>
            <person name="McLaughlin D.J."/>
            <person name="Morgenstern I."/>
            <person name="Morin E."/>
            <person name="Murat C."/>
            <person name="Nagy L.G."/>
            <person name="Nolan M."/>
            <person name="Ohm R.A."/>
            <person name="Patyshakuliyeva A."/>
            <person name="Rokas A."/>
            <person name="Ruiz-Duenas F.J."/>
            <person name="Sabat G."/>
            <person name="Salamov A."/>
            <person name="Samejima M."/>
            <person name="Schmutz J."/>
            <person name="Slot J.C."/>
            <person name="St John F."/>
            <person name="Stenlid J."/>
            <person name="Sun H."/>
            <person name="Sun S."/>
            <person name="Syed K."/>
            <person name="Tsang A."/>
            <person name="Wiebenga A."/>
            <person name="Young D."/>
            <person name="Pisabarro A."/>
            <person name="Eastwood D.C."/>
            <person name="Martin F."/>
            <person name="Cullen D."/>
            <person name="Grigoriev I.V."/>
            <person name="Hibbett D.S."/>
        </authorList>
    </citation>
    <scope>NUCLEOTIDE SEQUENCE [LARGE SCALE GENOMIC DNA]</scope>
    <source>
        <strain evidence="7 8">ATCC 11539</strain>
    </source>
</reference>
<evidence type="ECO:0000256" key="4">
    <source>
        <dbReference type="PROSITE-ProRule" id="PRU00175"/>
    </source>
</evidence>
<dbReference type="PROSITE" id="PS50089">
    <property type="entry name" value="ZF_RING_2"/>
    <property type="match status" value="1"/>
</dbReference>
<dbReference type="eggNOG" id="ENOG502SP5M">
    <property type="taxonomic scope" value="Eukaryota"/>
</dbReference>
<proteinExistence type="predicted"/>
<dbReference type="STRING" id="670483.S7QB71"/>
<dbReference type="Gene3D" id="3.30.40.10">
    <property type="entry name" value="Zinc/RING finger domain, C3HC4 (zinc finger)"/>
    <property type="match status" value="1"/>
</dbReference>
<evidence type="ECO:0000256" key="5">
    <source>
        <dbReference type="SAM" id="MobiDB-lite"/>
    </source>
</evidence>
<dbReference type="GO" id="GO:0008270">
    <property type="term" value="F:zinc ion binding"/>
    <property type="evidence" value="ECO:0007669"/>
    <property type="project" value="UniProtKB-KW"/>
</dbReference>
<dbReference type="InterPro" id="IPR013083">
    <property type="entry name" value="Znf_RING/FYVE/PHD"/>
</dbReference>
<feature type="region of interest" description="Disordered" evidence="5">
    <location>
        <begin position="1"/>
        <end position="115"/>
    </location>
</feature>
<feature type="compositionally biased region" description="Basic and acidic residues" evidence="5">
    <location>
        <begin position="103"/>
        <end position="115"/>
    </location>
</feature>
<evidence type="ECO:0000256" key="1">
    <source>
        <dbReference type="ARBA" id="ARBA00022723"/>
    </source>
</evidence>
<dbReference type="AlphaFoldDB" id="S7QB71"/>
<keyword evidence="3" id="KW-0862">Zinc</keyword>
<evidence type="ECO:0000313" key="8">
    <source>
        <dbReference type="Proteomes" id="UP000030669"/>
    </source>
</evidence>
<dbReference type="PANTHER" id="PTHR23041">
    <property type="entry name" value="RING FINGER DOMAIN-CONTAINING"/>
    <property type="match status" value="1"/>
</dbReference>
<dbReference type="HOGENOM" id="CLU_064533_0_0_1"/>
<keyword evidence="1" id="KW-0479">Metal-binding</keyword>